<keyword evidence="5 6" id="KW-0472">Membrane</keyword>
<comment type="subcellular location">
    <subcellularLocation>
        <location evidence="1">Cell membrane</location>
        <topology evidence="1">Multi-pass membrane protein</topology>
    </subcellularLocation>
</comment>
<proteinExistence type="predicted"/>
<protein>
    <submittedName>
        <fullName evidence="8">MFS transporter</fullName>
    </submittedName>
</protein>
<evidence type="ECO:0000256" key="1">
    <source>
        <dbReference type="ARBA" id="ARBA00004651"/>
    </source>
</evidence>
<name>A0A084SID9_9BACT</name>
<comment type="caution">
    <text evidence="8">The sequence shown here is derived from an EMBL/GenBank/DDBJ whole genome shotgun (WGS) entry which is preliminary data.</text>
</comment>
<feature type="transmembrane region" description="Helical" evidence="6">
    <location>
        <begin position="117"/>
        <end position="138"/>
    </location>
</feature>
<dbReference type="PANTHER" id="PTHR23513">
    <property type="entry name" value="INTEGRAL MEMBRANE EFFLUX PROTEIN-RELATED"/>
    <property type="match status" value="1"/>
</dbReference>
<evidence type="ECO:0000256" key="6">
    <source>
        <dbReference type="SAM" id="Phobius"/>
    </source>
</evidence>
<feature type="transmembrane region" description="Helical" evidence="6">
    <location>
        <begin position="36"/>
        <end position="61"/>
    </location>
</feature>
<dbReference type="Proteomes" id="UP000028547">
    <property type="component" value="Unassembled WGS sequence"/>
</dbReference>
<gene>
    <name evidence="8" type="ORF">Q664_42660</name>
</gene>
<accession>A0A084SID9</accession>
<evidence type="ECO:0000256" key="5">
    <source>
        <dbReference type="ARBA" id="ARBA00023136"/>
    </source>
</evidence>
<evidence type="ECO:0000256" key="3">
    <source>
        <dbReference type="ARBA" id="ARBA00022692"/>
    </source>
</evidence>
<feature type="transmembrane region" description="Helical" evidence="6">
    <location>
        <begin position="292"/>
        <end position="310"/>
    </location>
</feature>
<evidence type="ECO:0000259" key="7">
    <source>
        <dbReference type="PROSITE" id="PS50850"/>
    </source>
</evidence>
<feature type="transmembrane region" description="Helical" evidence="6">
    <location>
        <begin position="203"/>
        <end position="222"/>
    </location>
</feature>
<dbReference type="CDD" id="cd06173">
    <property type="entry name" value="MFS_MefA_like"/>
    <property type="match status" value="1"/>
</dbReference>
<dbReference type="Gene3D" id="1.20.1250.20">
    <property type="entry name" value="MFS general substrate transporter like domains"/>
    <property type="match status" value="2"/>
</dbReference>
<evidence type="ECO:0000313" key="9">
    <source>
        <dbReference type="Proteomes" id="UP000028547"/>
    </source>
</evidence>
<dbReference type="GO" id="GO:0022857">
    <property type="term" value="F:transmembrane transporter activity"/>
    <property type="evidence" value="ECO:0007669"/>
    <property type="project" value="InterPro"/>
</dbReference>
<organism evidence="8 9">
    <name type="scientific">Archangium violaceum Cb vi76</name>
    <dbReference type="NCBI Taxonomy" id="1406225"/>
    <lineage>
        <taxon>Bacteria</taxon>
        <taxon>Pseudomonadati</taxon>
        <taxon>Myxococcota</taxon>
        <taxon>Myxococcia</taxon>
        <taxon>Myxococcales</taxon>
        <taxon>Cystobacterineae</taxon>
        <taxon>Archangiaceae</taxon>
        <taxon>Archangium</taxon>
    </lineage>
</organism>
<keyword evidence="3 6" id="KW-0812">Transmembrane</keyword>
<feature type="transmembrane region" description="Helical" evidence="6">
    <location>
        <begin position="322"/>
        <end position="346"/>
    </location>
</feature>
<feature type="domain" description="Major facilitator superfamily (MFS) profile" evidence="7">
    <location>
        <begin position="167"/>
        <end position="352"/>
    </location>
</feature>
<dbReference type="SUPFAM" id="SSF103473">
    <property type="entry name" value="MFS general substrate transporter"/>
    <property type="match status" value="1"/>
</dbReference>
<dbReference type="EMBL" id="JPMI01000300">
    <property type="protein sequence ID" value="KFA88224.1"/>
    <property type="molecule type" value="Genomic_DNA"/>
</dbReference>
<sequence>MLAGDLAPALFSPLTGAISDRFDLKRVMISCELLQGLLLLLIALAMPPLPLLLVLVAARAIAGHVFLPASRAAVPALVPGDSLEAANSTLGFGTNASEALGPLLAAALFPLVGIRGVLLVDAASFLVSAALLASLPSLPPASSGERERPSLLHDARLGLGYILSAPAVRVIALGFFAIVLFNGVDDVALVVLAKETLRAGDSAVGLLLGAVGLGLLAGYALLARYGSRASMVVMLLLGFAVSSIGNLLTGLAWAVSAAFSMQAVRGAGIAAMDVATNTLLQRLVPPELLGRVFGNLYGAIGVAAALSYVGGGLLLDATSAPVTLMVAGIGGTVATLVTGLALPAAIRKSSRG</sequence>
<dbReference type="PROSITE" id="PS50850">
    <property type="entry name" value="MFS"/>
    <property type="match status" value="2"/>
</dbReference>
<keyword evidence="4 6" id="KW-1133">Transmembrane helix</keyword>
<dbReference type="InterPro" id="IPR011701">
    <property type="entry name" value="MFS"/>
</dbReference>
<feature type="domain" description="Major facilitator superfamily (MFS) profile" evidence="7">
    <location>
        <begin position="1"/>
        <end position="140"/>
    </location>
</feature>
<keyword evidence="2" id="KW-1003">Cell membrane</keyword>
<dbReference type="AlphaFoldDB" id="A0A084SID9"/>
<reference evidence="8 9" key="1">
    <citation type="submission" date="2014-07" db="EMBL/GenBank/DDBJ databases">
        <title>Draft Genome Sequence of Gephyronic Acid Producer, Cystobacter violaceus Strain Cb vi76.</title>
        <authorList>
            <person name="Stevens D.C."/>
            <person name="Young J."/>
            <person name="Carmichael R."/>
            <person name="Tan J."/>
            <person name="Taylor R.E."/>
        </authorList>
    </citation>
    <scope>NUCLEOTIDE SEQUENCE [LARGE SCALE GENOMIC DNA]</scope>
    <source>
        <strain evidence="8 9">Cb vi76</strain>
    </source>
</reference>
<feature type="transmembrane region" description="Helical" evidence="6">
    <location>
        <begin position="234"/>
        <end position="256"/>
    </location>
</feature>
<evidence type="ECO:0000256" key="4">
    <source>
        <dbReference type="ARBA" id="ARBA00022989"/>
    </source>
</evidence>
<dbReference type="PANTHER" id="PTHR23513:SF6">
    <property type="entry name" value="MAJOR FACILITATOR SUPERFAMILY ASSOCIATED DOMAIN-CONTAINING PROTEIN"/>
    <property type="match status" value="1"/>
</dbReference>
<evidence type="ECO:0000313" key="8">
    <source>
        <dbReference type="EMBL" id="KFA88224.1"/>
    </source>
</evidence>
<dbReference type="GO" id="GO:0005886">
    <property type="term" value="C:plasma membrane"/>
    <property type="evidence" value="ECO:0007669"/>
    <property type="project" value="UniProtKB-SubCell"/>
</dbReference>
<dbReference type="InterPro" id="IPR036259">
    <property type="entry name" value="MFS_trans_sf"/>
</dbReference>
<dbReference type="InterPro" id="IPR020846">
    <property type="entry name" value="MFS_dom"/>
</dbReference>
<feature type="transmembrane region" description="Helical" evidence="6">
    <location>
        <begin position="159"/>
        <end position="183"/>
    </location>
</feature>
<dbReference type="Pfam" id="PF07690">
    <property type="entry name" value="MFS_1"/>
    <property type="match status" value="1"/>
</dbReference>
<evidence type="ECO:0000256" key="2">
    <source>
        <dbReference type="ARBA" id="ARBA00022475"/>
    </source>
</evidence>